<evidence type="ECO:0000313" key="1">
    <source>
        <dbReference type="EMBL" id="CAK8682601.1"/>
    </source>
</evidence>
<evidence type="ECO:0000313" key="2">
    <source>
        <dbReference type="Proteomes" id="UP001642483"/>
    </source>
</evidence>
<dbReference type="Proteomes" id="UP001642483">
    <property type="component" value="Unassembled WGS sequence"/>
</dbReference>
<comment type="caution">
    <text evidence="1">The sequence shown here is derived from an EMBL/GenBank/DDBJ whole genome shotgun (WGS) entry which is preliminary data.</text>
</comment>
<dbReference type="EMBL" id="CAWYQH010000096">
    <property type="protein sequence ID" value="CAK8682601.1"/>
    <property type="molecule type" value="Genomic_DNA"/>
</dbReference>
<sequence>MDIVEEAKRNCLSERIIKELKVLHAIYADTPHGCKRCQRVYKPNGKAQMGSKTLSKSCFHHPISPAKPIFRIQDEKHFCFG</sequence>
<proteinExistence type="predicted"/>
<protein>
    <submittedName>
        <fullName evidence="1">Uncharacterized protein</fullName>
    </submittedName>
</protein>
<gene>
    <name evidence="1" type="ORF">CVLEPA_LOCUS13263</name>
</gene>
<name>A0ABP0FSI5_CLALP</name>
<organism evidence="1 2">
    <name type="scientific">Clavelina lepadiformis</name>
    <name type="common">Light-bulb sea squirt</name>
    <name type="synonym">Ascidia lepadiformis</name>
    <dbReference type="NCBI Taxonomy" id="159417"/>
    <lineage>
        <taxon>Eukaryota</taxon>
        <taxon>Metazoa</taxon>
        <taxon>Chordata</taxon>
        <taxon>Tunicata</taxon>
        <taxon>Ascidiacea</taxon>
        <taxon>Aplousobranchia</taxon>
        <taxon>Clavelinidae</taxon>
        <taxon>Clavelina</taxon>
    </lineage>
</organism>
<keyword evidence="2" id="KW-1185">Reference proteome</keyword>
<reference evidence="1 2" key="1">
    <citation type="submission" date="2024-02" db="EMBL/GenBank/DDBJ databases">
        <authorList>
            <person name="Daric V."/>
            <person name="Darras S."/>
        </authorList>
    </citation>
    <scope>NUCLEOTIDE SEQUENCE [LARGE SCALE GENOMIC DNA]</scope>
</reference>
<accession>A0ABP0FSI5</accession>